<dbReference type="GO" id="GO:0003688">
    <property type="term" value="F:DNA replication origin binding"/>
    <property type="evidence" value="ECO:0007669"/>
    <property type="project" value="TreeGrafter"/>
</dbReference>
<dbReference type="GO" id="GO:0005656">
    <property type="term" value="C:nuclear pre-replicative complex"/>
    <property type="evidence" value="ECO:0007669"/>
    <property type="project" value="TreeGrafter"/>
</dbReference>
<comment type="similarity">
    <text evidence="2">Belongs to the ORC3 family.</text>
</comment>
<evidence type="ECO:0000259" key="12">
    <source>
        <dbReference type="Pfam" id="PF19675"/>
    </source>
</evidence>
<evidence type="ECO:0000256" key="4">
    <source>
        <dbReference type="ARBA" id="ARBA00022553"/>
    </source>
</evidence>
<comment type="subcellular location">
    <subcellularLocation>
        <location evidence="1">Nucleus</location>
    </subcellularLocation>
</comment>
<sequence>MESTTSVSKGVFLFPNGYTNLKRAKKNPRKTMVQSIFLKERWYEIFKRNWDSIEEQLQELHEKTYSVLLNDIICYLKSSYQESEVNNLEGIIPSATLLTGVNQPDHVNQFKSLIGLIREEVTSHVAMVNSQDASTLKHLVENTVWQLINGDNSVESEESYDEMSKPKFKKSRCTMKTLSNWYSNKYNDECSPKKKRHTKRQTLVIIIPDFESFNCNILQDFVMIISSYVSTLPIILVFGVATSVSALHKSFPYHVSSKLLIKVFNSHPSHIYMNQVLENIFLTHTAPFHLSGKALELLTDVFLFYDFSVTGIIQSIKYCMMDHYYADNMKTLCCERDKIDAEVMNLSSEDLESIRRLMSFRPFLEVQDCETKIGLFEDDNFFREILQKELHKLHEYLYSFYLSVKLLCVFIRDIPKNIMGKSLREIYAKCATDNIVKTDGFKECMQFLKFQSQVKLVESIQNALKIVNSSLQITTPVKPLRTTPMKNNLNNISLNSDTAEDFVKGIKIYLMTFLRQIEKANTDADLNGKDMEDDDDMENVDLKSGNRYKLKEKLLKATRVDKIQSEFEMVRSRFVIYLEEMFGRGLLPPHTQTFHEILFFTEVSNVKKQIIGAPRGALHVALSNPQCYLQCQCCNLSSAESVSETLPDVSLAYKLHRECGKHINLYDWLQAFAAVLCPTEEEENRAHDPMIQVRFTRAVAELQFLGFIKTSKRKTDHVMRLTW</sequence>
<dbReference type="PANTHER" id="PTHR12748:SF0">
    <property type="entry name" value="ORIGIN RECOGNITION COMPLEX SUBUNIT 3"/>
    <property type="match status" value="1"/>
</dbReference>
<evidence type="ECO:0000256" key="3">
    <source>
        <dbReference type="ARBA" id="ARBA00019085"/>
    </source>
</evidence>
<name>A0AAV1JY92_9NEOP</name>
<proteinExistence type="inferred from homology"/>
<dbReference type="InterPro" id="IPR020795">
    <property type="entry name" value="ORC3"/>
</dbReference>
<keyword evidence="5" id="KW-0235">DNA replication</keyword>
<evidence type="ECO:0000256" key="6">
    <source>
        <dbReference type="ARBA" id="ARBA00023125"/>
    </source>
</evidence>
<comment type="function">
    <text evidence="9">Component of the origin recognition complex (ORC) that binds origins of replication. DNA-binding is ATP-dependent. The specific DNA sequences that define origins of replication have not been identified yet. ORC is required to assemble the pre-replication complex necessary to initiate DNA replication. Binds histone H3 and H4 trimethylation marks H3K9me3, H3K27me3 and H4K20me3.</text>
</comment>
<dbReference type="CDD" id="cd20704">
    <property type="entry name" value="Orc3"/>
    <property type="match status" value="2"/>
</dbReference>
<reference evidence="13 14" key="1">
    <citation type="submission" date="2023-11" db="EMBL/GenBank/DDBJ databases">
        <authorList>
            <person name="Okamura Y."/>
        </authorList>
    </citation>
    <scope>NUCLEOTIDE SEQUENCE [LARGE SCALE GENOMIC DNA]</scope>
</reference>
<dbReference type="Pfam" id="PF19675">
    <property type="entry name" value="ORC3_ins"/>
    <property type="match status" value="1"/>
</dbReference>
<dbReference type="GO" id="GO:0006270">
    <property type="term" value="P:DNA replication initiation"/>
    <property type="evidence" value="ECO:0007669"/>
    <property type="project" value="TreeGrafter"/>
</dbReference>
<comment type="caution">
    <text evidence="13">The sequence shown here is derived from an EMBL/GenBank/DDBJ whole genome shotgun (WGS) entry which is preliminary data.</text>
</comment>
<keyword evidence="14" id="KW-1185">Reference proteome</keyword>
<dbReference type="Pfam" id="PF18137">
    <property type="entry name" value="WHD_ORC"/>
    <property type="match status" value="1"/>
</dbReference>
<dbReference type="EMBL" id="CAVLEF010000225">
    <property type="protein sequence ID" value="CAK1553596.1"/>
    <property type="molecule type" value="Genomic_DNA"/>
</dbReference>
<keyword evidence="7" id="KW-0539">Nucleus</keyword>
<dbReference type="InterPro" id="IPR045663">
    <property type="entry name" value="ORC3_ins"/>
</dbReference>
<feature type="domain" description="Origin recognition complex subunit 3 insertion" evidence="12">
    <location>
        <begin position="344"/>
        <end position="603"/>
    </location>
</feature>
<evidence type="ECO:0000256" key="9">
    <source>
        <dbReference type="ARBA" id="ARBA00045241"/>
    </source>
</evidence>
<dbReference type="GO" id="GO:0031261">
    <property type="term" value="C:DNA replication preinitiation complex"/>
    <property type="evidence" value="ECO:0007669"/>
    <property type="project" value="TreeGrafter"/>
</dbReference>
<dbReference type="Proteomes" id="UP001497472">
    <property type="component" value="Unassembled WGS sequence"/>
</dbReference>
<evidence type="ECO:0000256" key="8">
    <source>
        <dbReference type="ARBA" id="ARBA00026084"/>
    </source>
</evidence>
<evidence type="ECO:0000256" key="2">
    <source>
        <dbReference type="ARBA" id="ARBA00010977"/>
    </source>
</evidence>
<evidence type="ECO:0000259" key="11">
    <source>
        <dbReference type="Pfam" id="PF18137"/>
    </source>
</evidence>
<keyword evidence="4" id="KW-0597">Phosphoprotein</keyword>
<feature type="domain" description="Origin recognition complex subunit 3 winged helix C-terminal" evidence="11">
    <location>
        <begin position="615"/>
        <end position="723"/>
    </location>
</feature>
<keyword evidence="6" id="KW-0238">DNA-binding</keyword>
<dbReference type="Pfam" id="PF07034">
    <property type="entry name" value="ORC3_N"/>
    <property type="match status" value="1"/>
</dbReference>
<evidence type="ECO:0000313" key="14">
    <source>
        <dbReference type="Proteomes" id="UP001497472"/>
    </source>
</evidence>
<evidence type="ECO:0000313" key="13">
    <source>
        <dbReference type="EMBL" id="CAK1553596.1"/>
    </source>
</evidence>
<dbReference type="AlphaFoldDB" id="A0AAV1JY92"/>
<dbReference type="GO" id="GO:0005664">
    <property type="term" value="C:nuclear origin of replication recognition complex"/>
    <property type="evidence" value="ECO:0007669"/>
    <property type="project" value="InterPro"/>
</dbReference>
<evidence type="ECO:0000256" key="5">
    <source>
        <dbReference type="ARBA" id="ARBA00022705"/>
    </source>
</evidence>
<gene>
    <name evidence="13" type="ORF">LNINA_LOCUS12567</name>
</gene>
<dbReference type="InterPro" id="IPR045667">
    <property type="entry name" value="ORC3_N"/>
</dbReference>
<evidence type="ECO:0000256" key="1">
    <source>
        <dbReference type="ARBA" id="ARBA00004123"/>
    </source>
</evidence>
<comment type="subunit">
    <text evidence="8">Component of ORC, a complex composed of at least 6 subunits: ORC1, ORC2, ORC3, ORC4, ORC5 and ORC6. ORC is regulated in a cell-cycle dependent manner. It is sequentially assembled at the exit from anaphase of mitosis and disassembled as cells enter S phase.</text>
</comment>
<evidence type="ECO:0000256" key="7">
    <source>
        <dbReference type="ARBA" id="ARBA00023242"/>
    </source>
</evidence>
<dbReference type="InterPro" id="IPR040855">
    <property type="entry name" value="ORC_WH_C"/>
</dbReference>
<accession>A0AAV1JY92</accession>
<organism evidence="13 14">
    <name type="scientific">Leptosia nina</name>
    <dbReference type="NCBI Taxonomy" id="320188"/>
    <lineage>
        <taxon>Eukaryota</taxon>
        <taxon>Metazoa</taxon>
        <taxon>Ecdysozoa</taxon>
        <taxon>Arthropoda</taxon>
        <taxon>Hexapoda</taxon>
        <taxon>Insecta</taxon>
        <taxon>Pterygota</taxon>
        <taxon>Neoptera</taxon>
        <taxon>Endopterygota</taxon>
        <taxon>Lepidoptera</taxon>
        <taxon>Glossata</taxon>
        <taxon>Ditrysia</taxon>
        <taxon>Papilionoidea</taxon>
        <taxon>Pieridae</taxon>
        <taxon>Pierinae</taxon>
        <taxon>Leptosia</taxon>
    </lineage>
</organism>
<evidence type="ECO:0000259" key="10">
    <source>
        <dbReference type="Pfam" id="PF07034"/>
    </source>
</evidence>
<dbReference type="PANTHER" id="PTHR12748">
    <property type="entry name" value="ORIGIN RECOGNITION COMPLEX SUBUNIT 3"/>
    <property type="match status" value="1"/>
</dbReference>
<protein>
    <recommendedName>
        <fullName evidence="3">Origin recognition complex subunit 3</fullName>
    </recommendedName>
</protein>
<feature type="domain" description="Origin recognition complex subunit 3 N-terminal" evidence="10">
    <location>
        <begin position="3"/>
        <end position="329"/>
    </location>
</feature>